<organism evidence="3 4">
    <name type="scientific">Phycicoccus sonneratiae</name>
    <dbReference type="NCBI Taxonomy" id="2807628"/>
    <lineage>
        <taxon>Bacteria</taxon>
        <taxon>Bacillati</taxon>
        <taxon>Actinomycetota</taxon>
        <taxon>Actinomycetes</taxon>
        <taxon>Micrococcales</taxon>
        <taxon>Intrasporangiaceae</taxon>
        <taxon>Phycicoccus</taxon>
    </lineage>
</organism>
<evidence type="ECO:0000256" key="1">
    <source>
        <dbReference type="SAM" id="MobiDB-lite"/>
    </source>
</evidence>
<dbReference type="EMBL" id="JAFDVD010000009">
    <property type="protein sequence ID" value="MBM6400536.1"/>
    <property type="molecule type" value="Genomic_DNA"/>
</dbReference>
<gene>
    <name evidence="3" type="ORF">JQN70_09090</name>
</gene>
<protein>
    <submittedName>
        <fullName evidence="3">Uncharacterized protein</fullName>
    </submittedName>
</protein>
<proteinExistence type="predicted"/>
<feature type="region of interest" description="Disordered" evidence="1">
    <location>
        <begin position="149"/>
        <end position="178"/>
    </location>
</feature>
<feature type="chain" id="PRO_5046227657" evidence="2">
    <location>
        <begin position="26"/>
        <end position="221"/>
    </location>
</feature>
<sequence>MSTFLRRNRRALVALPFLLALAVAASSQRMVTLWWPNGMNDRIAVDDTGTARFEGDVELQSSVQHQRIAVRFVEAAPVDRMRMSLDEEVPVPPGFRAVRVRIHVETAPTAVITTCQVLLRDENGATWAAGTTMFDGGLADLASCQPLGVQNPSGFDIDREQDRDADPEDRLPPRPAAFERDAVFVLPEAARPTTVRVSPDLRQFAEWPLPAGAAAAGTTGP</sequence>
<evidence type="ECO:0000256" key="2">
    <source>
        <dbReference type="SAM" id="SignalP"/>
    </source>
</evidence>
<keyword evidence="2" id="KW-0732">Signal</keyword>
<accession>A0ABS2CKY1</accession>
<dbReference type="Proteomes" id="UP001430172">
    <property type="component" value="Unassembled WGS sequence"/>
</dbReference>
<evidence type="ECO:0000313" key="4">
    <source>
        <dbReference type="Proteomes" id="UP001430172"/>
    </source>
</evidence>
<comment type="caution">
    <text evidence="3">The sequence shown here is derived from an EMBL/GenBank/DDBJ whole genome shotgun (WGS) entry which is preliminary data.</text>
</comment>
<feature type="compositionally biased region" description="Basic and acidic residues" evidence="1">
    <location>
        <begin position="156"/>
        <end position="178"/>
    </location>
</feature>
<evidence type="ECO:0000313" key="3">
    <source>
        <dbReference type="EMBL" id="MBM6400536.1"/>
    </source>
</evidence>
<dbReference type="RefSeq" id="WP_204131018.1">
    <property type="nucleotide sequence ID" value="NZ_JAFDVD010000009.1"/>
</dbReference>
<keyword evidence="4" id="KW-1185">Reference proteome</keyword>
<name>A0ABS2CKY1_9MICO</name>
<feature type="signal peptide" evidence="2">
    <location>
        <begin position="1"/>
        <end position="25"/>
    </location>
</feature>
<reference evidence="3" key="1">
    <citation type="submission" date="2021-02" db="EMBL/GenBank/DDBJ databases">
        <title>Phycicoccus sp. MQZ13P-5T, whole genome shotgun sequence.</title>
        <authorList>
            <person name="Tuo L."/>
        </authorList>
    </citation>
    <scope>NUCLEOTIDE SEQUENCE</scope>
    <source>
        <strain evidence="3">MQZ13P-5</strain>
    </source>
</reference>